<keyword evidence="5" id="KW-1002">Plastid outer membrane</keyword>
<protein>
    <recommendedName>
        <fullName evidence="9">Bacterial surface antigen (D15) domain-containing protein</fullName>
    </recommendedName>
</protein>
<dbReference type="Proteomes" id="UP000075714">
    <property type="component" value="Unassembled WGS sequence"/>
</dbReference>
<dbReference type="PANTHER" id="PTHR12815">
    <property type="entry name" value="SORTING AND ASSEMBLY MACHINERY SAMM50 PROTEIN FAMILY MEMBER"/>
    <property type="match status" value="1"/>
</dbReference>
<evidence type="ECO:0000256" key="6">
    <source>
        <dbReference type="ARBA" id="ARBA00023136"/>
    </source>
</evidence>
<dbReference type="Pfam" id="PF01103">
    <property type="entry name" value="Omp85"/>
    <property type="match status" value="2"/>
</dbReference>
<dbReference type="InterPro" id="IPR000184">
    <property type="entry name" value="Bac_surfAg_D15"/>
</dbReference>
<feature type="domain" description="Bacterial surface antigen (D15)" evidence="9">
    <location>
        <begin position="156"/>
        <end position="377"/>
    </location>
</feature>
<organism evidence="10 11">
    <name type="scientific">Gonium pectorale</name>
    <name type="common">Green alga</name>
    <dbReference type="NCBI Taxonomy" id="33097"/>
    <lineage>
        <taxon>Eukaryota</taxon>
        <taxon>Viridiplantae</taxon>
        <taxon>Chlorophyta</taxon>
        <taxon>core chlorophytes</taxon>
        <taxon>Chlorophyceae</taxon>
        <taxon>CS clade</taxon>
        <taxon>Chlamydomonadales</taxon>
        <taxon>Volvocaceae</taxon>
        <taxon>Gonium</taxon>
    </lineage>
</organism>
<evidence type="ECO:0000256" key="7">
    <source>
        <dbReference type="ARBA" id="ARBA00024013"/>
    </source>
</evidence>
<evidence type="ECO:0000259" key="9">
    <source>
        <dbReference type="Pfam" id="PF01103"/>
    </source>
</evidence>
<keyword evidence="11" id="KW-1185">Reference proteome</keyword>
<sequence length="472" mass="49934">MASNASDSDPTGNGQQPGKAPDQASPAAPAGVDYAALYEQLQGAECRVEHINKRLEGFGGGAPRTRAALIDRELEPIQRAHTLAEVHAELEAAAARLKQLGVFSSVNMLAHEEPLDDPSACSVEVELEESNWYRVRAATYVQGGENTFEISGALVNVAGGAERVDAEINYGTESSHTASLGFSQPRIAGLPALLELRGSQLFRNNQKSSSYTEQLRGLVLALKSMDGSQALEYELGWRRLLDPSRTASRAVVSQMGDYLKSSLRYTLTLDRRDPSSGGAAATLGGAGWALRSTSELAGLLPPGAAAGAAAGSSLRFVRQQLDAQAVVPMDDTGAVVFNVGVSAGVLVPWGEGAMSRPTCIADRFFLGGPSSLRGFKFKLMFQLPHPALRLLKVHGHAFVNGGNVVQLSGTDRSPRSVLSELGSTFRWSCGLGLVVPTPIGRFEANYCAVLAAAEGDRVRRGMQLGFAVSNIA</sequence>
<comment type="caution">
    <text evidence="10">The sequence shown here is derived from an EMBL/GenBank/DDBJ whole genome shotgun (WGS) entry which is preliminary data.</text>
</comment>
<dbReference type="PANTHER" id="PTHR12815:SF18">
    <property type="entry name" value="SORTING AND ASSEMBLY MACHINERY COMPONENT 50 HOMOLOG"/>
    <property type="match status" value="1"/>
</dbReference>
<dbReference type="AlphaFoldDB" id="A0A150GXP9"/>
<gene>
    <name evidence="10" type="ORF">GPECTOR_4g537</name>
</gene>
<dbReference type="EMBL" id="LSYV01000005">
    <property type="protein sequence ID" value="KXZ54472.1"/>
    <property type="molecule type" value="Genomic_DNA"/>
</dbReference>
<keyword evidence="6" id="KW-0472">Membrane</keyword>
<keyword evidence="4" id="KW-0812">Transmembrane</keyword>
<comment type="similarity">
    <text evidence="2">Belongs to the SAM50/omp85 family.</text>
</comment>
<dbReference type="GO" id="GO:0009707">
    <property type="term" value="C:chloroplast outer membrane"/>
    <property type="evidence" value="ECO:0007669"/>
    <property type="project" value="UniProtKB-SubCell"/>
</dbReference>
<name>A0A150GXP9_GONPE</name>
<evidence type="ECO:0000313" key="10">
    <source>
        <dbReference type="EMBL" id="KXZ54472.1"/>
    </source>
</evidence>
<feature type="region of interest" description="Disordered" evidence="8">
    <location>
        <begin position="1"/>
        <end position="28"/>
    </location>
</feature>
<proteinExistence type="inferred from homology"/>
<dbReference type="STRING" id="33097.A0A150GXP9"/>
<keyword evidence="3" id="KW-1134">Transmembrane beta strand</keyword>
<keyword evidence="5" id="KW-0934">Plastid</keyword>
<dbReference type="Gene3D" id="2.40.160.50">
    <property type="entry name" value="membrane protein fhac: a member of the omp85/tpsb transporter family"/>
    <property type="match status" value="1"/>
</dbReference>
<evidence type="ECO:0000256" key="4">
    <source>
        <dbReference type="ARBA" id="ARBA00022692"/>
    </source>
</evidence>
<feature type="domain" description="Bacterial surface antigen (D15)" evidence="9">
    <location>
        <begin position="379"/>
        <end position="465"/>
    </location>
</feature>
<evidence type="ECO:0000256" key="8">
    <source>
        <dbReference type="SAM" id="MobiDB-lite"/>
    </source>
</evidence>
<evidence type="ECO:0000313" key="11">
    <source>
        <dbReference type="Proteomes" id="UP000075714"/>
    </source>
</evidence>
<evidence type="ECO:0000256" key="2">
    <source>
        <dbReference type="ARBA" id="ARBA00010913"/>
    </source>
</evidence>
<evidence type="ECO:0000256" key="1">
    <source>
        <dbReference type="ARBA" id="ARBA00004374"/>
    </source>
</evidence>
<dbReference type="GO" id="GO:0005741">
    <property type="term" value="C:mitochondrial outer membrane"/>
    <property type="evidence" value="ECO:0007669"/>
    <property type="project" value="UniProtKB-SubCell"/>
</dbReference>
<comment type="subcellular location">
    <subcellularLocation>
        <location evidence="1">Mitochondrion outer membrane</location>
        <topology evidence="1">Multi-pass membrane protein</topology>
    </subcellularLocation>
    <subcellularLocation>
        <location evidence="7">Plastid</location>
        <location evidence="7">Chloroplast outer membrane</location>
    </subcellularLocation>
</comment>
<evidence type="ECO:0000256" key="5">
    <source>
        <dbReference type="ARBA" id="ARBA00022805"/>
    </source>
</evidence>
<dbReference type="InterPro" id="IPR039910">
    <property type="entry name" value="D15-like"/>
</dbReference>
<accession>A0A150GXP9</accession>
<feature type="compositionally biased region" description="Polar residues" evidence="8">
    <location>
        <begin position="1"/>
        <end position="16"/>
    </location>
</feature>
<evidence type="ECO:0000256" key="3">
    <source>
        <dbReference type="ARBA" id="ARBA00022452"/>
    </source>
</evidence>
<reference evidence="11" key="1">
    <citation type="journal article" date="2016" name="Nat. Commun.">
        <title>The Gonium pectorale genome demonstrates co-option of cell cycle regulation during the evolution of multicellularity.</title>
        <authorList>
            <person name="Hanschen E.R."/>
            <person name="Marriage T.N."/>
            <person name="Ferris P.J."/>
            <person name="Hamaji T."/>
            <person name="Toyoda A."/>
            <person name="Fujiyama A."/>
            <person name="Neme R."/>
            <person name="Noguchi H."/>
            <person name="Minakuchi Y."/>
            <person name="Suzuki M."/>
            <person name="Kawai-Toyooka H."/>
            <person name="Smith D.R."/>
            <person name="Sparks H."/>
            <person name="Anderson J."/>
            <person name="Bakaric R."/>
            <person name="Luria V."/>
            <person name="Karger A."/>
            <person name="Kirschner M.W."/>
            <person name="Durand P.M."/>
            <person name="Michod R.E."/>
            <person name="Nozaki H."/>
            <person name="Olson B.J."/>
        </authorList>
    </citation>
    <scope>NUCLEOTIDE SEQUENCE [LARGE SCALE GENOMIC DNA]</scope>
    <source>
        <strain evidence="11">NIES-2863</strain>
    </source>
</reference>
<dbReference type="OrthoDB" id="1724197at2759"/>